<dbReference type="VEuPathDB" id="CryptoDB:GNI_050130"/>
<gene>
    <name evidence="1" type="ORF">GNI_050130</name>
</gene>
<reference evidence="1" key="1">
    <citation type="submission" date="2013-12" db="EMBL/GenBank/DDBJ databases">
        <authorList>
            <person name="Omoto C.K."/>
            <person name="Sibley D."/>
            <person name="Venepally P."/>
            <person name="Hadjithomas M."/>
            <person name="Karamycheva S."/>
            <person name="Brunk B."/>
            <person name="Roos D."/>
            <person name="Caler E."/>
            <person name="Lorenzi H."/>
        </authorList>
    </citation>
    <scope>NUCLEOTIDE SEQUENCE</scope>
</reference>
<dbReference type="EMBL" id="AFNH02000385">
    <property type="protein sequence ID" value="EZG72963.1"/>
    <property type="molecule type" value="Genomic_DNA"/>
</dbReference>
<accession>A0A023B9G4</accession>
<name>A0A023B9G4_GRENI</name>
<dbReference type="GeneID" id="22911844"/>
<sequence length="760" mass="86297">MFPAGKGTFRDRSDRAGGARPLTQRWAEYKQFVREHFSTIWAKHSESYEAHVSDFEDADLRAPEFNKVCRELLSYIRAHRADELGSRARVQLAEGAAATLCVLQRVSSDFQTQPELEASFTQDRARTPGNVLFVCYELQKRWSPGGAVCAALEDLLRRHVFIPTMLQKHGLLESAYISANGYSMFAINLLLQHAIVLGFQPATKRLRRLASCLEFCERTGLRNFETYEKTSKTLHFFASSFKQRENAILRAASGRGRLSREDLADSYVMMFRELAPGEAVEINSWDLQWFDTDAFCAVTYELVTRVGFGKPHPNLVPLNIFPLLQPYLNYYRQSGMSISFGKTETGSLRISLGWNLQREVATGGKTCWVTCLTGCCAPHVSVTGFTGYENVFLERWARDRRHGVSYDVAAPAAAQIIRDVFQGHLNLNKLQQMSHGSANTHGLNHASTFIWNKTFLLGVVNAYVKYGIHPKHVTGFFYTANSVSRTINSNELTVLAPRNKEASRDLIQRTQKTREHKGIWVHIHEAQVQAYWNTRSIAPHEFGEVIKDGAAMRNLQPMIYTIWDSYNSRGHKITTLKVLYNEDGSQPKVTVVFESQPSRSSQELPLNGFDVEDLIRSSRDARIADWIADVDQPSVTCLVECVVDARLVRMAWNAKSKELNRNLLLKFLEMRSEKLRIKSIHADTTTPSQYNTRMTWALWCFSRHHGVEAGVRRRSNKMLQVEYDETGNYVSAQLVHPNQRLAGACVHPFSKHVALIDMLG</sequence>
<comment type="caution">
    <text evidence="1">The sequence shown here is derived from an EMBL/GenBank/DDBJ whole genome shotgun (WGS) entry which is preliminary data.</text>
</comment>
<dbReference type="Proteomes" id="UP000019763">
    <property type="component" value="Unassembled WGS sequence"/>
</dbReference>
<dbReference type="RefSeq" id="XP_011129722.1">
    <property type="nucleotide sequence ID" value="XM_011131420.1"/>
</dbReference>
<keyword evidence="2" id="KW-1185">Reference proteome</keyword>
<dbReference type="AlphaFoldDB" id="A0A023B9G4"/>
<proteinExistence type="predicted"/>
<organism evidence="1 2">
    <name type="scientific">Gregarina niphandrodes</name>
    <name type="common">Septate eugregarine</name>
    <dbReference type="NCBI Taxonomy" id="110365"/>
    <lineage>
        <taxon>Eukaryota</taxon>
        <taxon>Sar</taxon>
        <taxon>Alveolata</taxon>
        <taxon>Apicomplexa</taxon>
        <taxon>Conoidasida</taxon>
        <taxon>Gregarinasina</taxon>
        <taxon>Eugregarinorida</taxon>
        <taxon>Gregarinidae</taxon>
        <taxon>Gregarina</taxon>
    </lineage>
</organism>
<evidence type="ECO:0000313" key="1">
    <source>
        <dbReference type="EMBL" id="EZG72963.1"/>
    </source>
</evidence>
<protein>
    <submittedName>
        <fullName evidence="1">Uncharacterized protein</fullName>
    </submittedName>
</protein>
<evidence type="ECO:0000313" key="2">
    <source>
        <dbReference type="Proteomes" id="UP000019763"/>
    </source>
</evidence>